<dbReference type="SUPFAM" id="SSF47336">
    <property type="entry name" value="ACP-like"/>
    <property type="match status" value="1"/>
</dbReference>
<keyword evidence="1" id="KW-0472">Membrane</keyword>
<accession>A0A2S8GGA4</accession>
<dbReference type="InterPro" id="IPR009081">
    <property type="entry name" value="PP-bd_ACP"/>
</dbReference>
<dbReference type="EMBL" id="PUHZ01000023">
    <property type="protein sequence ID" value="PQO43496.1"/>
    <property type="molecule type" value="Genomic_DNA"/>
</dbReference>
<feature type="domain" description="Carrier" evidence="2">
    <location>
        <begin position="90"/>
        <end position="124"/>
    </location>
</feature>
<dbReference type="AlphaFoldDB" id="A0A2S8GGA4"/>
<proteinExistence type="predicted"/>
<feature type="transmembrane region" description="Helical" evidence="1">
    <location>
        <begin position="43"/>
        <end position="64"/>
    </location>
</feature>
<comment type="caution">
    <text evidence="3">The sequence shown here is derived from an EMBL/GenBank/DDBJ whole genome shotgun (WGS) entry which is preliminary data.</text>
</comment>
<dbReference type="PROSITE" id="PS50075">
    <property type="entry name" value="CARRIER"/>
    <property type="match status" value="1"/>
</dbReference>
<keyword evidence="1" id="KW-0812">Transmembrane</keyword>
<organism evidence="3 4">
    <name type="scientific">Blastopirellula marina</name>
    <dbReference type="NCBI Taxonomy" id="124"/>
    <lineage>
        <taxon>Bacteria</taxon>
        <taxon>Pseudomonadati</taxon>
        <taxon>Planctomycetota</taxon>
        <taxon>Planctomycetia</taxon>
        <taxon>Pirellulales</taxon>
        <taxon>Pirellulaceae</taxon>
        <taxon>Blastopirellula</taxon>
    </lineage>
</organism>
<evidence type="ECO:0000256" key="1">
    <source>
        <dbReference type="SAM" id="Phobius"/>
    </source>
</evidence>
<dbReference type="Gene3D" id="1.10.1200.10">
    <property type="entry name" value="ACP-like"/>
    <property type="match status" value="1"/>
</dbReference>
<dbReference type="InterPro" id="IPR036736">
    <property type="entry name" value="ACP-like_sf"/>
</dbReference>
<gene>
    <name evidence="3" type="ORF">C5Y93_22845</name>
</gene>
<keyword evidence="1" id="KW-1133">Transmembrane helix</keyword>
<dbReference type="Proteomes" id="UP000237819">
    <property type="component" value="Unassembled WGS sequence"/>
</dbReference>
<name>A0A2S8GGA4_9BACT</name>
<evidence type="ECO:0000259" key="2">
    <source>
        <dbReference type="PROSITE" id="PS50075"/>
    </source>
</evidence>
<evidence type="ECO:0000313" key="4">
    <source>
        <dbReference type="Proteomes" id="UP000237819"/>
    </source>
</evidence>
<sequence>MQYNCWAPPLKNRKELTLSLVRRIVRLPADRIVSPRGDPAMPLFLLAVALIVISLALFCCWPALRKPSLDRWPPISEDEFIRRCPPGVNRERALKVRQIVAKQLGVDYDRVYPEQRFVEDLGAD</sequence>
<evidence type="ECO:0000313" key="3">
    <source>
        <dbReference type="EMBL" id="PQO43496.1"/>
    </source>
</evidence>
<reference evidence="3 4" key="1">
    <citation type="submission" date="2018-02" db="EMBL/GenBank/DDBJ databases">
        <title>Comparative genomes isolates from brazilian mangrove.</title>
        <authorList>
            <person name="Araujo J.E."/>
            <person name="Taketani R.G."/>
            <person name="Silva M.C.P."/>
            <person name="Loureco M.V."/>
            <person name="Andreote F.D."/>
        </authorList>
    </citation>
    <scope>NUCLEOTIDE SEQUENCE [LARGE SCALE GENOMIC DNA]</scope>
    <source>
        <strain evidence="3 4">Nap-Phe MGV</strain>
    </source>
</reference>
<protein>
    <recommendedName>
        <fullName evidence="2">Carrier domain-containing protein</fullName>
    </recommendedName>
</protein>